<evidence type="ECO:0000256" key="5">
    <source>
        <dbReference type="RuleBase" id="RU367124"/>
    </source>
</evidence>
<protein>
    <recommendedName>
        <fullName evidence="5">RxLR effector protein</fullName>
    </recommendedName>
</protein>
<dbReference type="Pfam" id="PF16810">
    <property type="entry name" value="RXLR"/>
    <property type="match status" value="1"/>
</dbReference>
<name>A0A081A4T3_PHYNI</name>
<accession>A0A081A4T3</accession>
<dbReference type="EMBL" id="ANJA01001840">
    <property type="protein sequence ID" value="ETO73894.1"/>
    <property type="molecule type" value="Genomic_DNA"/>
</dbReference>
<reference evidence="6 7" key="1">
    <citation type="submission" date="2013-11" db="EMBL/GenBank/DDBJ databases">
        <title>The Genome Sequence of Phytophthora parasitica P1976.</title>
        <authorList>
            <consortium name="The Broad Institute Genomics Platform"/>
            <person name="Russ C."/>
            <person name="Tyler B."/>
            <person name="Panabieres F."/>
            <person name="Shan W."/>
            <person name="Tripathy S."/>
            <person name="Grunwald N."/>
            <person name="Machado M."/>
            <person name="Johnson C.S."/>
            <person name="Walker B."/>
            <person name="Young S."/>
            <person name="Zeng Q."/>
            <person name="Gargeya S."/>
            <person name="Fitzgerald M."/>
            <person name="Haas B."/>
            <person name="Abouelleil A."/>
            <person name="Allen A.W."/>
            <person name="Alvarado L."/>
            <person name="Arachchi H.M."/>
            <person name="Berlin A.M."/>
            <person name="Chapman S.B."/>
            <person name="Gainer-Dewar J."/>
            <person name="Goldberg J."/>
            <person name="Griggs A."/>
            <person name="Gujja S."/>
            <person name="Hansen M."/>
            <person name="Howarth C."/>
            <person name="Imamovic A."/>
            <person name="Ireland A."/>
            <person name="Larimer J."/>
            <person name="McCowan C."/>
            <person name="Murphy C."/>
            <person name="Pearson M."/>
            <person name="Poon T.W."/>
            <person name="Priest M."/>
            <person name="Roberts A."/>
            <person name="Saif S."/>
            <person name="Shea T."/>
            <person name="Sisk P."/>
            <person name="Sykes S."/>
            <person name="Wortman J."/>
            <person name="Nusbaum C."/>
            <person name="Birren B."/>
        </authorList>
    </citation>
    <scope>NUCLEOTIDE SEQUENCE [LARGE SCALE GENOMIC DNA]</scope>
    <source>
        <strain evidence="6 7">P1976</strain>
    </source>
</reference>
<keyword evidence="3 5" id="KW-0964">Secreted</keyword>
<comment type="domain">
    <text evidence="5">The RxLR-dEER motif acts to carry the protein into the host cell cytoplasm through binding to cell surface phosphatidylinositol-3-phosphate.</text>
</comment>
<comment type="similarity">
    <text evidence="2 5">Belongs to the RxLR effector family.</text>
</comment>
<dbReference type="OrthoDB" id="114804at2759"/>
<evidence type="ECO:0000256" key="4">
    <source>
        <dbReference type="ARBA" id="ARBA00022729"/>
    </source>
</evidence>
<comment type="caution">
    <text evidence="6">The sequence shown here is derived from an EMBL/GenBank/DDBJ whole genome shotgun (WGS) entry which is preliminary data.</text>
</comment>
<dbReference type="AlphaFoldDB" id="A0A081A4T3"/>
<proteinExistence type="inferred from homology"/>
<evidence type="ECO:0000256" key="2">
    <source>
        <dbReference type="ARBA" id="ARBA00010400"/>
    </source>
</evidence>
<feature type="chain" id="PRO_5045000641" description="RxLR effector protein" evidence="5">
    <location>
        <begin position="26"/>
        <end position="173"/>
    </location>
</feature>
<gene>
    <name evidence="6" type="ORF">F444_10231</name>
</gene>
<evidence type="ECO:0000256" key="3">
    <source>
        <dbReference type="ARBA" id="ARBA00022525"/>
    </source>
</evidence>
<evidence type="ECO:0000313" key="6">
    <source>
        <dbReference type="EMBL" id="ETO73894.1"/>
    </source>
</evidence>
<comment type="subcellular location">
    <subcellularLocation>
        <location evidence="1 5">Secreted</location>
    </subcellularLocation>
</comment>
<sequence>MRGYYMYILLLLIAAPILLTSLTEAVSPTMVSRQTKSARVATFDKQQQENAVSTRRDGERFLRSDKIDDEGNLVESYNTDNEERGFQSAAKLAAEKLAAQLGTKWKALTNKDFRNLQLFLNVKTSFEKLYKKGATPFKLMTEMNHNGIAKVGSIDERWGDYLKFWVKKNHGEI</sequence>
<evidence type="ECO:0000313" key="7">
    <source>
        <dbReference type="Proteomes" id="UP000028582"/>
    </source>
</evidence>
<dbReference type="InterPro" id="IPR031825">
    <property type="entry name" value="RXLR"/>
</dbReference>
<dbReference type="Proteomes" id="UP000028582">
    <property type="component" value="Unassembled WGS sequence"/>
</dbReference>
<organism evidence="6 7">
    <name type="scientific">Phytophthora nicotianae P1976</name>
    <dbReference type="NCBI Taxonomy" id="1317066"/>
    <lineage>
        <taxon>Eukaryota</taxon>
        <taxon>Sar</taxon>
        <taxon>Stramenopiles</taxon>
        <taxon>Oomycota</taxon>
        <taxon>Peronosporomycetes</taxon>
        <taxon>Peronosporales</taxon>
        <taxon>Peronosporaceae</taxon>
        <taxon>Phytophthora</taxon>
    </lineage>
</organism>
<keyword evidence="4 5" id="KW-0732">Signal</keyword>
<evidence type="ECO:0000256" key="1">
    <source>
        <dbReference type="ARBA" id="ARBA00004613"/>
    </source>
</evidence>
<comment type="function">
    <text evidence="5">Effector that suppresses plant defense responses during pathogen infection.</text>
</comment>
<feature type="signal peptide" evidence="5">
    <location>
        <begin position="1"/>
        <end position="25"/>
    </location>
</feature>